<gene>
    <name evidence="1" type="ORF">WJX73_008684</name>
</gene>
<reference evidence="1 2" key="1">
    <citation type="journal article" date="2024" name="Nat. Commun.">
        <title>Phylogenomics reveals the evolutionary origins of lichenization in chlorophyte algae.</title>
        <authorList>
            <person name="Puginier C."/>
            <person name="Libourel C."/>
            <person name="Otte J."/>
            <person name="Skaloud P."/>
            <person name="Haon M."/>
            <person name="Grisel S."/>
            <person name="Petersen M."/>
            <person name="Berrin J.G."/>
            <person name="Delaux P.M."/>
            <person name="Dal Grande F."/>
            <person name="Keller J."/>
        </authorList>
    </citation>
    <scope>NUCLEOTIDE SEQUENCE [LARGE SCALE GENOMIC DNA]</scope>
    <source>
        <strain evidence="1 2">SAG 2036</strain>
    </source>
</reference>
<dbReference type="Proteomes" id="UP001465755">
    <property type="component" value="Unassembled WGS sequence"/>
</dbReference>
<dbReference type="AlphaFoldDB" id="A0AAW1PLZ1"/>
<evidence type="ECO:0000313" key="1">
    <source>
        <dbReference type="EMBL" id="KAK9809623.1"/>
    </source>
</evidence>
<keyword evidence="2" id="KW-1185">Reference proteome</keyword>
<dbReference type="EMBL" id="JALJOQ010000018">
    <property type="protein sequence ID" value="KAK9809623.1"/>
    <property type="molecule type" value="Genomic_DNA"/>
</dbReference>
<name>A0AAW1PLZ1_9CHLO</name>
<organism evidence="1 2">
    <name type="scientific">Symbiochloris irregularis</name>
    <dbReference type="NCBI Taxonomy" id="706552"/>
    <lineage>
        <taxon>Eukaryota</taxon>
        <taxon>Viridiplantae</taxon>
        <taxon>Chlorophyta</taxon>
        <taxon>core chlorophytes</taxon>
        <taxon>Trebouxiophyceae</taxon>
        <taxon>Trebouxiales</taxon>
        <taxon>Trebouxiaceae</taxon>
        <taxon>Symbiochloris</taxon>
    </lineage>
</organism>
<protein>
    <submittedName>
        <fullName evidence="1">Uncharacterized protein</fullName>
    </submittedName>
</protein>
<accession>A0AAW1PLZ1</accession>
<comment type="caution">
    <text evidence="1">The sequence shown here is derived from an EMBL/GenBank/DDBJ whole genome shotgun (WGS) entry which is preliminary data.</text>
</comment>
<sequence length="100" mass="12202">MADLVRQEGNVKLSYQPYYLQYYPDSTVYINLFRDHTEEPPVYSIDTWRREVKDNSFKGNKFPLEDSRWDQLLDELRDETQRLVLARQCMLQQPQRRQMP</sequence>
<evidence type="ECO:0000313" key="2">
    <source>
        <dbReference type="Proteomes" id="UP001465755"/>
    </source>
</evidence>
<proteinExistence type="predicted"/>